<reference evidence="3" key="1">
    <citation type="journal article" date="2019" name="Int. J. Syst. Evol. Microbiol.">
        <title>The Global Catalogue of Microorganisms (GCM) 10K type strain sequencing project: providing services to taxonomists for standard genome sequencing and annotation.</title>
        <authorList>
            <consortium name="The Broad Institute Genomics Platform"/>
            <consortium name="The Broad Institute Genome Sequencing Center for Infectious Disease"/>
            <person name="Wu L."/>
            <person name="Ma J."/>
        </authorList>
    </citation>
    <scope>NUCLEOTIDE SEQUENCE [LARGE SCALE GENOMIC DNA]</scope>
    <source>
        <strain evidence="3">CCUG 58127</strain>
    </source>
</reference>
<dbReference type="RefSeq" id="WP_382403119.1">
    <property type="nucleotide sequence ID" value="NZ_JBHSWH010000001.1"/>
</dbReference>
<organism evidence="2 3">
    <name type="scientific">Flexivirga alba</name>
    <dbReference type="NCBI Taxonomy" id="702742"/>
    <lineage>
        <taxon>Bacteria</taxon>
        <taxon>Bacillati</taxon>
        <taxon>Actinomycetota</taxon>
        <taxon>Actinomycetes</taxon>
        <taxon>Micrococcales</taxon>
        <taxon>Dermacoccaceae</taxon>
        <taxon>Flexivirga</taxon>
    </lineage>
</organism>
<dbReference type="InterPro" id="IPR029058">
    <property type="entry name" value="AB_hydrolase_fold"/>
</dbReference>
<gene>
    <name evidence="2" type="ORF">ACFQDH_14640</name>
</gene>
<feature type="region of interest" description="Disordered" evidence="1">
    <location>
        <begin position="1"/>
        <end position="21"/>
    </location>
</feature>
<name>A0ABW2AI39_9MICO</name>
<proteinExistence type="predicted"/>
<evidence type="ECO:0000313" key="3">
    <source>
        <dbReference type="Proteomes" id="UP001596298"/>
    </source>
</evidence>
<evidence type="ECO:0008006" key="4">
    <source>
        <dbReference type="Google" id="ProtNLM"/>
    </source>
</evidence>
<comment type="caution">
    <text evidence="2">The sequence shown here is derived from an EMBL/GenBank/DDBJ whole genome shotgun (WGS) entry which is preliminary data.</text>
</comment>
<sequence>MTPTEASSTPHLATEAWPPRTEPADHVAKRVIVLPGGGYPVDAPLLFWTGFSLVEDGWFVQAVRWQDPPMHAGFVRGAFELALREAPAADQTLFVAKSLGTLAAPAAAELGLPAVWLTPVLSDTAVAQALSAYPAPQLVVGGSADSLWPADAPQPSGEVLHVNGADHGMHRGGVRESNDVHMDVVDRVRAFAKKLSS</sequence>
<evidence type="ECO:0000256" key="1">
    <source>
        <dbReference type="SAM" id="MobiDB-lite"/>
    </source>
</evidence>
<dbReference type="Proteomes" id="UP001596298">
    <property type="component" value="Unassembled WGS sequence"/>
</dbReference>
<evidence type="ECO:0000313" key="2">
    <source>
        <dbReference type="EMBL" id="MFC6706460.1"/>
    </source>
</evidence>
<dbReference type="SUPFAM" id="SSF53474">
    <property type="entry name" value="alpha/beta-Hydrolases"/>
    <property type="match status" value="1"/>
</dbReference>
<dbReference type="EMBL" id="JBHSWH010000001">
    <property type="protein sequence ID" value="MFC6706460.1"/>
    <property type="molecule type" value="Genomic_DNA"/>
</dbReference>
<protein>
    <recommendedName>
        <fullName evidence="4">Alpha/beta hydrolase</fullName>
    </recommendedName>
</protein>
<keyword evidence="3" id="KW-1185">Reference proteome</keyword>
<accession>A0ABW2AI39</accession>
<feature type="compositionally biased region" description="Polar residues" evidence="1">
    <location>
        <begin position="1"/>
        <end position="11"/>
    </location>
</feature>